<proteinExistence type="predicted"/>
<gene>
    <name evidence="1" type="ORF">K488DRAFT_91529</name>
</gene>
<dbReference type="EMBL" id="MU274062">
    <property type="protein sequence ID" value="KAI0026985.1"/>
    <property type="molecule type" value="Genomic_DNA"/>
</dbReference>
<comment type="caution">
    <text evidence="1">The sequence shown here is derived from an EMBL/GenBank/DDBJ whole genome shotgun (WGS) entry which is preliminary data.</text>
</comment>
<keyword evidence="2" id="KW-1185">Reference proteome</keyword>
<organism evidence="1 2">
    <name type="scientific">Vararia minispora EC-137</name>
    <dbReference type="NCBI Taxonomy" id="1314806"/>
    <lineage>
        <taxon>Eukaryota</taxon>
        <taxon>Fungi</taxon>
        <taxon>Dikarya</taxon>
        <taxon>Basidiomycota</taxon>
        <taxon>Agaricomycotina</taxon>
        <taxon>Agaricomycetes</taxon>
        <taxon>Russulales</taxon>
        <taxon>Lachnocladiaceae</taxon>
        <taxon>Vararia</taxon>
    </lineage>
</organism>
<reference evidence="1" key="2">
    <citation type="journal article" date="2022" name="New Phytol.">
        <title>Evolutionary transition to the ectomycorrhizal habit in the genomes of a hyperdiverse lineage of mushroom-forming fungi.</title>
        <authorList>
            <person name="Looney B."/>
            <person name="Miyauchi S."/>
            <person name="Morin E."/>
            <person name="Drula E."/>
            <person name="Courty P.E."/>
            <person name="Kohler A."/>
            <person name="Kuo A."/>
            <person name="LaButti K."/>
            <person name="Pangilinan J."/>
            <person name="Lipzen A."/>
            <person name="Riley R."/>
            <person name="Andreopoulos W."/>
            <person name="He G."/>
            <person name="Johnson J."/>
            <person name="Nolan M."/>
            <person name="Tritt A."/>
            <person name="Barry K.W."/>
            <person name="Grigoriev I.V."/>
            <person name="Nagy L.G."/>
            <person name="Hibbett D."/>
            <person name="Henrissat B."/>
            <person name="Matheny P.B."/>
            <person name="Labbe J."/>
            <person name="Martin F.M."/>
        </authorList>
    </citation>
    <scope>NUCLEOTIDE SEQUENCE</scope>
    <source>
        <strain evidence="1">EC-137</strain>
    </source>
</reference>
<dbReference type="Proteomes" id="UP000814128">
    <property type="component" value="Unassembled WGS sequence"/>
</dbReference>
<name>A0ACB8Q5U0_9AGAM</name>
<reference evidence="1" key="1">
    <citation type="submission" date="2021-02" db="EMBL/GenBank/DDBJ databases">
        <authorList>
            <consortium name="DOE Joint Genome Institute"/>
            <person name="Ahrendt S."/>
            <person name="Looney B.P."/>
            <person name="Miyauchi S."/>
            <person name="Morin E."/>
            <person name="Drula E."/>
            <person name="Courty P.E."/>
            <person name="Chicoki N."/>
            <person name="Fauchery L."/>
            <person name="Kohler A."/>
            <person name="Kuo A."/>
            <person name="Labutti K."/>
            <person name="Pangilinan J."/>
            <person name="Lipzen A."/>
            <person name="Riley R."/>
            <person name="Andreopoulos W."/>
            <person name="He G."/>
            <person name="Johnson J."/>
            <person name="Barry K.W."/>
            <person name="Grigoriev I.V."/>
            <person name="Nagy L."/>
            <person name="Hibbett D."/>
            <person name="Henrissat B."/>
            <person name="Matheny P.B."/>
            <person name="Labbe J."/>
            <person name="Martin F."/>
        </authorList>
    </citation>
    <scope>NUCLEOTIDE SEQUENCE</scope>
    <source>
        <strain evidence="1">EC-137</strain>
    </source>
</reference>
<evidence type="ECO:0000313" key="2">
    <source>
        <dbReference type="Proteomes" id="UP000814128"/>
    </source>
</evidence>
<evidence type="ECO:0000313" key="1">
    <source>
        <dbReference type="EMBL" id="KAI0026985.1"/>
    </source>
</evidence>
<sequence>MRRSRCCACFRRYGEAPWGAGEALSRNTAHLEAKEAGKGAVKVSNIQASKFTDAKLKKVLMLLEDMHDIAGTEWLLLVGRGVAKHTYPPSAHCTPNAKTWMQSALLQRLAPIKAAELLDSFVTVGHIKTMCNNDEPRAEVDAKQSLKHPHTSLRMNYPNYNKVFVYNLGIELKGWPLPGPIRNPGLLGVAHCSVLLTALQKKRCYWAKLSKDEWEQSVTDLDRREANGEQVYKPRKPRASKRRHLEENSNDDADDENEDIGNRDRQGSLSPFGIGLGSVANVSANANAAMHGNSGMQLHGSETYDTSYGTDHIDYSMDGVGYDMDSSHWGAGFSTSMASSARVLDNDELAFNCYNY</sequence>
<protein>
    <submittedName>
        <fullName evidence="1">Uncharacterized protein</fullName>
    </submittedName>
</protein>
<accession>A0ACB8Q5U0</accession>